<protein>
    <recommendedName>
        <fullName evidence="2">4-(cytidine 5'-diphospho)-2-C-methyl-D-erythritol kinase</fullName>
        <ecNumber evidence="2">2.7.1.148</ecNumber>
    </recommendedName>
    <alternativeName>
        <fullName evidence="7">4-(cytidine-5'-diphospho)-2-C-methyl-D-erythritol kinase</fullName>
    </alternativeName>
</protein>
<comment type="similarity">
    <text evidence="1">Belongs to the GHMP kinase family. IspE subfamily.</text>
</comment>
<dbReference type="Pfam" id="PF08544">
    <property type="entry name" value="GHMP_kinases_C"/>
    <property type="match status" value="1"/>
</dbReference>
<evidence type="ECO:0000313" key="10">
    <source>
        <dbReference type="EMBL" id="CTQ40977.1"/>
    </source>
</evidence>
<proteinExistence type="inferred from homology"/>
<evidence type="ECO:0000256" key="6">
    <source>
        <dbReference type="ARBA" id="ARBA00022840"/>
    </source>
</evidence>
<evidence type="ECO:0000256" key="4">
    <source>
        <dbReference type="ARBA" id="ARBA00022741"/>
    </source>
</evidence>
<dbReference type="RefSeq" id="XP_012648988.1">
    <property type="nucleotide sequence ID" value="XM_012793534.1"/>
</dbReference>
<dbReference type="Gene3D" id="3.30.70.890">
    <property type="entry name" value="GHMP kinase, C-terminal domain"/>
    <property type="match status" value="1"/>
</dbReference>
<dbReference type="Gene3D" id="3.30.230.10">
    <property type="match status" value="1"/>
</dbReference>
<dbReference type="GO" id="GO:0016114">
    <property type="term" value="P:terpenoid biosynthetic process"/>
    <property type="evidence" value="ECO:0007669"/>
    <property type="project" value="InterPro"/>
</dbReference>
<dbReference type="HAMAP" id="MF_00061">
    <property type="entry name" value="IspE"/>
    <property type="match status" value="1"/>
</dbReference>
<evidence type="ECO:0000256" key="1">
    <source>
        <dbReference type="ARBA" id="ARBA00009684"/>
    </source>
</evidence>
<dbReference type="InterPro" id="IPR020568">
    <property type="entry name" value="Ribosomal_Su5_D2-typ_SF"/>
</dbReference>
<dbReference type="SUPFAM" id="SSF55060">
    <property type="entry name" value="GHMP Kinase, C-terminal domain"/>
    <property type="match status" value="1"/>
</dbReference>
<dbReference type="InterPro" id="IPR036554">
    <property type="entry name" value="GHMP_kinase_C_sf"/>
</dbReference>
<dbReference type="AlphaFoldDB" id="A0A0K3AN86"/>
<dbReference type="InterPro" id="IPR014721">
    <property type="entry name" value="Ribsml_uS5_D2-typ_fold_subgr"/>
</dbReference>
<evidence type="ECO:0000313" key="11">
    <source>
        <dbReference type="Proteomes" id="UP000002899"/>
    </source>
</evidence>
<dbReference type="OrthoDB" id="365033at2759"/>
<keyword evidence="5 10" id="KW-0418">Kinase</keyword>
<dbReference type="InterPro" id="IPR013750">
    <property type="entry name" value="GHMP_kinase_C_dom"/>
</dbReference>
<evidence type="ECO:0000256" key="2">
    <source>
        <dbReference type="ARBA" id="ARBA00012052"/>
    </source>
</evidence>
<sequence>MFYRIHLKFIFASQILSTVICYKIAITKSILGVNRLESQGQVEKVKEIVDKEWVSAQANVKINLHLQILGVSAGQQNSTYVNLLNVMQSLDYGDMVSVARVTVRASRELAKQFQATSNGDYLLYTDDTNVEQIEGKKAPLLFPIDDGNLISKAFNLIRKRVKNGCDEKFIAIVNKKIPSGTGLGGGSADAATSIKLATEILESDVDQMEIAKEVGSDVPFLLASHNGFNSCVSVGKGDVFKPIELKMLPQKVYLFIPNVFVETSRVYDRIKKLFPRGSKLSEQQLKSAEEMALQNIVKLDFRNDLMPSSCHLSKGLVKLINILESQNVFSWNMSGSGSACFGFTKQNATERQVSNELNRISLRYEEPLVIVHANLIRSV</sequence>
<dbReference type="GO" id="GO:0050515">
    <property type="term" value="F:4-(cytidine 5'-diphospho)-2-C-methyl-D-erythritol kinase activity"/>
    <property type="evidence" value="ECO:0007669"/>
    <property type="project" value="UniProtKB-EC"/>
</dbReference>
<evidence type="ECO:0000259" key="9">
    <source>
        <dbReference type="Pfam" id="PF08544"/>
    </source>
</evidence>
<dbReference type="OMA" id="HEFHYLY"/>
<evidence type="ECO:0000256" key="7">
    <source>
        <dbReference type="ARBA" id="ARBA00032554"/>
    </source>
</evidence>
<reference evidence="10 11" key="3">
    <citation type="journal article" date="2016" name="Sci. Rep.">
        <title>Genome-wide diversity and gene expression profiling of Babesia microti isolates identify polymorphic genes that mediate host-pathogen interactions.</title>
        <authorList>
            <person name="Silva J.C."/>
            <person name="Cornillot E."/>
            <person name="McCracken C."/>
            <person name="Usmani-Brown S."/>
            <person name="Dwivedi A."/>
            <person name="Ifeonu O.O."/>
            <person name="Crabtree J."/>
            <person name="Gotia H.T."/>
            <person name="Virji A.Z."/>
            <person name="Reynes C."/>
            <person name="Colinge J."/>
            <person name="Kumar V."/>
            <person name="Lawres L."/>
            <person name="Pazzi J.E."/>
            <person name="Pablo J.V."/>
            <person name="Hung C."/>
            <person name="Brancato J."/>
            <person name="Kumari P."/>
            <person name="Orvis J."/>
            <person name="Tretina K."/>
            <person name="Chibucos M."/>
            <person name="Ott S."/>
            <person name="Sadzewicz L."/>
            <person name="Sengamalay N."/>
            <person name="Shetty A.C."/>
            <person name="Su Q."/>
            <person name="Tallon L."/>
            <person name="Fraser C.M."/>
            <person name="Frutos R."/>
            <person name="Molina D.M."/>
            <person name="Krause P.J."/>
            <person name="Ben Mamoun C."/>
        </authorList>
    </citation>
    <scope>NUCLEOTIDE SEQUENCE [LARGE SCALE GENOMIC DNA]</scope>
    <source>
        <strain evidence="10 11">RI</strain>
    </source>
</reference>
<feature type="domain" description="GHMP kinase N-terminal" evidence="8">
    <location>
        <begin position="148"/>
        <end position="214"/>
    </location>
</feature>
<accession>A0A0K3AN86</accession>
<reference evidence="10 11" key="1">
    <citation type="journal article" date="2012" name="Nucleic Acids Res.">
        <title>Sequencing of the smallest Apicomplexan genome from the human pathogen Babesia microti.</title>
        <authorList>
            <person name="Cornillot E."/>
            <person name="Hadj-Kaddour K."/>
            <person name="Dassouli A."/>
            <person name="Noel B."/>
            <person name="Ranwez V."/>
            <person name="Vacherie B."/>
            <person name="Augagneur Y."/>
            <person name="Bres V."/>
            <person name="Duclos A."/>
            <person name="Randazzo S."/>
            <person name="Carcy B."/>
            <person name="Debierre-Grockiego F."/>
            <person name="Delbecq S."/>
            <person name="Moubri-Menage K."/>
            <person name="Shams-Eldin H."/>
            <person name="Usmani-Brown S."/>
            <person name="Bringaud F."/>
            <person name="Wincker P."/>
            <person name="Vivares C.P."/>
            <person name="Schwarz R.T."/>
            <person name="Schetters T.P."/>
            <person name="Krause P.J."/>
            <person name="Gorenflot A."/>
            <person name="Berry V."/>
            <person name="Barbe V."/>
            <person name="Ben Mamoun C."/>
        </authorList>
    </citation>
    <scope>NUCLEOTIDE SEQUENCE [LARGE SCALE GENOMIC DNA]</scope>
    <source>
        <strain evidence="10 11">RI</strain>
    </source>
</reference>
<dbReference type="EMBL" id="LN871598">
    <property type="protein sequence ID" value="CTQ40977.1"/>
    <property type="molecule type" value="Genomic_DNA"/>
</dbReference>
<organism evidence="10 11">
    <name type="scientific">Babesia microti (strain RI)</name>
    <dbReference type="NCBI Taxonomy" id="1133968"/>
    <lineage>
        <taxon>Eukaryota</taxon>
        <taxon>Sar</taxon>
        <taxon>Alveolata</taxon>
        <taxon>Apicomplexa</taxon>
        <taxon>Aconoidasida</taxon>
        <taxon>Piroplasmida</taxon>
        <taxon>Babesiidae</taxon>
        <taxon>Babesia</taxon>
    </lineage>
</organism>
<name>A0A0K3AN86_BABMR</name>
<dbReference type="GO" id="GO:0005524">
    <property type="term" value="F:ATP binding"/>
    <property type="evidence" value="ECO:0007669"/>
    <property type="project" value="UniProtKB-KW"/>
</dbReference>
<dbReference type="VEuPathDB" id="PiroplasmaDB:BMR1_03g01890"/>
<reference evidence="10 11" key="2">
    <citation type="journal article" date="2013" name="PLoS ONE">
        <title>Whole genome mapping and re-organization of the nuclear and mitochondrial genomes of Babesia microti isolates.</title>
        <authorList>
            <person name="Cornillot E."/>
            <person name="Dassouli A."/>
            <person name="Garg A."/>
            <person name="Pachikara N."/>
            <person name="Randazzo S."/>
            <person name="Depoix D."/>
            <person name="Carcy B."/>
            <person name="Delbecq S."/>
            <person name="Frutos R."/>
            <person name="Silva J.C."/>
            <person name="Sutton R."/>
            <person name="Krause P.J."/>
            <person name="Mamoun C.B."/>
        </authorList>
    </citation>
    <scope>NUCLEOTIDE SEQUENCE [LARGE SCALE GENOMIC DNA]</scope>
    <source>
        <strain evidence="10 11">RI</strain>
    </source>
</reference>
<dbReference type="InterPro" id="IPR006204">
    <property type="entry name" value="GHMP_kinase_N_dom"/>
</dbReference>
<dbReference type="PANTHER" id="PTHR43527:SF2">
    <property type="entry name" value="4-DIPHOSPHOCYTIDYL-2-C-METHYL-D-ERYTHRITOL KINASE, CHLOROPLASTIC"/>
    <property type="match status" value="1"/>
</dbReference>
<evidence type="ECO:0000256" key="3">
    <source>
        <dbReference type="ARBA" id="ARBA00022679"/>
    </source>
</evidence>
<dbReference type="GeneID" id="24425019"/>
<evidence type="ECO:0000256" key="5">
    <source>
        <dbReference type="ARBA" id="ARBA00022777"/>
    </source>
</evidence>
<dbReference type="EC" id="2.7.1.148" evidence="2"/>
<dbReference type="Proteomes" id="UP000002899">
    <property type="component" value="Chromosome III"/>
</dbReference>
<gene>
    <name evidence="10" type="ORF">BMR1_03g01890</name>
</gene>
<keyword evidence="4" id="KW-0547">Nucleotide-binding</keyword>
<dbReference type="KEGG" id="bmic:BMR1_03g01890"/>
<evidence type="ECO:0000259" key="8">
    <source>
        <dbReference type="Pfam" id="PF00288"/>
    </source>
</evidence>
<dbReference type="PANTHER" id="PTHR43527">
    <property type="entry name" value="4-DIPHOSPHOCYTIDYL-2-C-METHYL-D-ERYTHRITOL KINASE, CHLOROPLASTIC"/>
    <property type="match status" value="1"/>
</dbReference>
<dbReference type="InterPro" id="IPR004424">
    <property type="entry name" value="IspE"/>
</dbReference>
<keyword evidence="6" id="KW-0067">ATP-binding</keyword>
<keyword evidence="3 10" id="KW-0808">Transferase</keyword>
<feature type="domain" description="GHMP kinase C-terminal" evidence="9">
    <location>
        <begin position="313"/>
        <end position="358"/>
    </location>
</feature>
<keyword evidence="11" id="KW-1185">Reference proteome</keyword>
<dbReference type="Pfam" id="PF00288">
    <property type="entry name" value="GHMP_kinases_N"/>
    <property type="match status" value="1"/>
</dbReference>
<dbReference type="SUPFAM" id="SSF54211">
    <property type="entry name" value="Ribosomal protein S5 domain 2-like"/>
    <property type="match status" value="1"/>
</dbReference>